<dbReference type="SUPFAM" id="SSF103506">
    <property type="entry name" value="Mitochondrial carrier"/>
    <property type="match status" value="1"/>
</dbReference>
<comment type="caution">
    <text evidence="4">The sequence shown here is derived from an EMBL/GenBank/DDBJ whole genome shotgun (WGS) entry which is preliminary data.</text>
</comment>
<dbReference type="EMBL" id="BRYA01000046">
    <property type="protein sequence ID" value="GMI34727.1"/>
    <property type="molecule type" value="Genomic_DNA"/>
</dbReference>
<evidence type="ECO:0000256" key="1">
    <source>
        <dbReference type="ARBA" id="ARBA00004370"/>
    </source>
</evidence>
<accession>A0A9W7G7C6</accession>
<dbReference type="Gene3D" id="1.50.40.10">
    <property type="entry name" value="Mitochondrial carrier domain"/>
    <property type="match status" value="1"/>
</dbReference>
<evidence type="ECO:0000256" key="3">
    <source>
        <dbReference type="ARBA" id="ARBA00023136"/>
    </source>
</evidence>
<keyword evidence="3" id="KW-0472">Membrane</keyword>
<organism evidence="4 5">
    <name type="scientific">Triparma columacea</name>
    <dbReference type="NCBI Taxonomy" id="722753"/>
    <lineage>
        <taxon>Eukaryota</taxon>
        <taxon>Sar</taxon>
        <taxon>Stramenopiles</taxon>
        <taxon>Ochrophyta</taxon>
        <taxon>Bolidophyceae</taxon>
        <taxon>Parmales</taxon>
        <taxon>Triparmaceae</taxon>
        <taxon>Triparma</taxon>
    </lineage>
</organism>
<dbReference type="InterPro" id="IPR023395">
    <property type="entry name" value="MCP_dom_sf"/>
</dbReference>
<evidence type="ECO:0000313" key="5">
    <source>
        <dbReference type="Proteomes" id="UP001165065"/>
    </source>
</evidence>
<keyword evidence="5" id="KW-1185">Reference proteome</keyword>
<dbReference type="Proteomes" id="UP001165065">
    <property type="component" value="Unassembled WGS sequence"/>
</dbReference>
<sequence>MVSPPSTTPSTTPPRHNIDIHQSLTRGLTGALGSIPGTILAHPFDLSKILIQSGRAKTFKSSFPLVLKNNPYRGLTSGLNQKFTTRGPMFLFSDLFTQSLLNRTTLPLDYAVILGSTLSGYTTGALASLKSPTACYALAAVLAVLVDYTFDVCVKRMMSLPPGEHVRGIFEEVKVTVGREGLRRTYRGAGVKAVEFGISYAATGFGAMAVYRIMGGGERG</sequence>
<keyword evidence="2" id="KW-0812">Transmembrane</keyword>
<reference evidence="5" key="1">
    <citation type="journal article" date="2023" name="Commun. Biol.">
        <title>Genome analysis of Parmales, the sister group of diatoms, reveals the evolutionary specialization of diatoms from phago-mixotrophs to photoautotrophs.</title>
        <authorList>
            <person name="Ban H."/>
            <person name="Sato S."/>
            <person name="Yoshikawa S."/>
            <person name="Yamada K."/>
            <person name="Nakamura Y."/>
            <person name="Ichinomiya M."/>
            <person name="Sato N."/>
            <person name="Blanc-Mathieu R."/>
            <person name="Endo H."/>
            <person name="Kuwata A."/>
            <person name="Ogata H."/>
        </authorList>
    </citation>
    <scope>NUCLEOTIDE SEQUENCE [LARGE SCALE GENOMIC DNA]</scope>
</reference>
<protein>
    <submittedName>
        <fullName evidence="4">Uncharacterized protein</fullName>
    </submittedName>
</protein>
<evidence type="ECO:0000256" key="2">
    <source>
        <dbReference type="ARBA" id="ARBA00022692"/>
    </source>
</evidence>
<dbReference type="OrthoDB" id="3366at2759"/>
<dbReference type="AlphaFoldDB" id="A0A9W7G7C6"/>
<proteinExistence type="predicted"/>
<dbReference type="GO" id="GO:0016020">
    <property type="term" value="C:membrane"/>
    <property type="evidence" value="ECO:0007669"/>
    <property type="project" value="UniProtKB-SubCell"/>
</dbReference>
<comment type="subcellular location">
    <subcellularLocation>
        <location evidence="1">Membrane</location>
    </subcellularLocation>
</comment>
<name>A0A9W7G7C6_9STRA</name>
<evidence type="ECO:0000313" key="4">
    <source>
        <dbReference type="EMBL" id="GMI34727.1"/>
    </source>
</evidence>
<gene>
    <name evidence="4" type="ORF">TrCOL_g8261</name>
</gene>